<accession>C4F9E4</accession>
<dbReference type="STRING" id="521003.COLINT_02678"/>
<dbReference type="Proteomes" id="UP000003295">
    <property type="component" value="Unassembled WGS sequence"/>
</dbReference>
<gene>
    <name evidence="1" type="ORF">COLINT_02678</name>
</gene>
<proteinExistence type="predicted"/>
<dbReference type="AlphaFoldDB" id="C4F9E4"/>
<comment type="caution">
    <text evidence="1">The sequence shown here is derived from an EMBL/GenBank/DDBJ whole genome shotgun (WGS) entry which is preliminary data.</text>
</comment>
<dbReference type="HOGENOM" id="CLU_2896350_0_0_11"/>
<sequence>MIGCVLGRYCSNLPGVDLPATASFARHSRCNRSHDFGMWIVTSVASRWEAMQFSMEFGAGGE</sequence>
<name>C4F9E4_9ACTN</name>
<protein>
    <submittedName>
        <fullName evidence="1">Uncharacterized protein</fullName>
    </submittedName>
</protein>
<evidence type="ECO:0000313" key="2">
    <source>
        <dbReference type="Proteomes" id="UP000003295"/>
    </source>
</evidence>
<organism evidence="1 2">
    <name type="scientific">Collinsella intestinalis DSM 13280</name>
    <dbReference type="NCBI Taxonomy" id="521003"/>
    <lineage>
        <taxon>Bacteria</taxon>
        <taxon>Bacillati</taxon>
        <taxon>Actinomycetota</taxon>
        <taxon>Coriobacteriia</taxon>
        <taxon>Coriobacteriales</taxon>
        <taxon>Coriobacteriaceae</taxon>
        <taxon>Collinsella</taxon>
    </lineage>
</organism>
<dbReference type="EMBL" id="ABXH02000013">
    <property type="protein sequence ID" value="EEP44632.1"/>
    <property type="molecule type" value="Genomic_DNA"/>
</dbReference>
<reference evidence="1 2" key="1">
    <citation type="submission" date="2009-04" db="EMBL/GenBank/DDBJ databases">
        <authorList>
            <person name="Weinstock G."/>
            <person name="Sodergren E."/>
            <person name="Clifton S."/>
            <person name="Fulton L."/>
            <person name="Fulton B."/>
            <person name="Courtney L."/>
            <person name="Fronick C."/>
            <person name="Harrison M."/>
            <person name="Strong C."/>
            <person name="Farmer C."/>
            <person name="Delahaunty K."/>
            <person name="Markovic C."/>
            <person name="Hall O."/>
            <person name="Minx P."/>
            <person name="Tomlinson C."/>
            <person name="Mitreva M."/>
            <person name="Nelson J."/>
            <person name="Hou S."/>
            <person name="Wollam A."/>
            <person name="Pepin K.H."/>
            <person name="Johnson M."/>
            <person name="Bhonagiri V."/>
            <person name="Nash W.E."/>
            <person name="Warren W."/>
            <person name="Chinwalla A."/>
            <person name="Mardis E.R."/>
            <person name="Wilson R.K."/>
        </authorList>
    </citation>
    <scope>NUCLEOTIDE SEQUENCE [LARGE SCALE GENOMIC DNA]</scope>
    <source>
        <strain evidence="1 2">DSM 13280</strain>
    </source>
</reference>
<evidence type="ECO:0000313" key="1">
    <source>
        <dbReference type="EMBL" id="EEP44632.1"/>
    </source>
</evidence>